<organism evidence="1 2">
    <name type="scientific">Aspergillus melleus</name>
    <dbReference type="NCBI Taxonomy" id="138277"/>
    <lineage>
        <taxon>Eukaryota</taxon>
        <taxon>Fungi</taxon>
        <taxon>Dikarya</taxon>
        <taxon>Ascomycota</taxon>
        <taxon>Pezizomycotina</taxon>
        <taxon>Eurotiomycetes</taxon>
        <taxon>Eurotiomycetidae</taxon>
        <taxon>Eurotiales</taxon>
        <taxon>Aspergillaceae</taxon>
        <taxon>Aspergillus</taxon>
        <taxon>Aspergillus subgen. Circumdati</taxon>
    </lineage>
</organism>
<gene>
    <name evidence="1" type="ORF">N8T08_008897</name>
</gene>
<protein>
    <submittedName>
        <fullName evidence="1">Uncharacterized protein</fullName>
    </submittedName>
</protein>
<comment type="caution">
    <text evidence="1">The sequence shown here is derived from an EMBL/GenBank/DDBJ whole genome shotgun (WGS) entry which is preliminary data.</text>
</comment>
<name>A0ACC3AUY1_9EURO</name>
<keyword evidence="2" id="KW-1185">Reference proteome</keyword>
<evidence type="ECO:0000313" key="1">
    <source>
        <dbReference type="EMBL" id="KAK1141633.1"/>
    </source>
</evidence>
<dbReference type="EMBL" id="JAOPJF010000061">
    <property type="protein sequence ID" value="KAK1141633.1"/>
    <property type="molecule type" value="Genomic_DNA"/>
</dbReference>
<sequence>MSNRPSPFLLLVPPSYASDPPHRGPLQRPSVVGGAAALPQALVTDESAAEPPTFATLQDSNNLHFVDLTLCTSSPPDILPISGTSGLALTVSPRFCMCSHAPRFHTGGRILFYLDGSGLSASDLPEWAAYPCRSFILGSQRLSEHPQDAPAGFCL</sequence>
<dbReference type="Proteomes" id="UP001177260">
    <property type="component" value="Unassembled WGS sequence"/>
</dbReference>
<proteinExistence type="predicted"/>
<evidence type="ECO:0000313" key="2">
    <source>
        <dbReference type="Proteomes" id="UP001177260"/>
    </source>
</evidence>
<accession>A0ACC3AUY1</accession>
<reference evidence="1 2" key="1">
    <citation type="journal article" date="2023" name="ACS Omega">
        <title>Identification of the Neoaspergillic Acid Biosynthesis Gene Cluster by Establishing an In Vitro CRISPR-Ribonucleoprotein Genetic System in Aspergillus melleus.</title>
        <authorList>
            <person name="Yuan B."/>
            <person name="Grau M.F."/>
            <person name="Murata R.M."/>
            <person name="Torok T."/>
            <person name="Venkateswaran K."/>
            <person name="Stajich J.E."/>
            <person name="Wang C.C.C."/>
        </authorList>
    </citation>
    <scope>NUCLEOTIDE SEQUENCE [LARGE SCALE GENOMIC DNA]</scope>
    <source>
        <strain evidence="1 2">IMV 1140</strain>
    </source>
</reference>